<dbReference type="SUPFAM" id="SSF53474">
    <property type="entry name" value="alpha/beta-Hydrolases"/>
    <property type="match status" value="1"/>
</dbReference>
<feature type="signal peptide" evidence="4">
    <location>
        <begin position="1"/>
        <end position="16"/>
    </location>
</feature>
<gene>
    <name evidence="6" type="ORF">OXX778_LOCUS1068</name>
</gene>
<dbReference type="InterPro" id="IPR002018">
    <property type="entry name" value="CarbesteraseB"/>
</dbReference>
<sequence length="738" mass="86893">MYKVIVFFFLIPIIKCDFLIDQRYKEQIKLDRPPNPFANSLYDKSYYVQGAQRPIYNVDANTVYGRVRGTSYQVQTDSNFPYYYYVSAFLGIPYAMPPTGENRFQLPREPEIRQVPIYDATYYRSTCYQDYKGEAMIRQHIPSFPHSNFSEDCLYLNIFSPNRTDRLDIKYPVMVFIHGGGFSGGSSQLYNGFVLAQRGVVVVTLNYRLGPLGFLSTESKSAPGNFGLHDQRLALKFIHENIEYFNGDRNNITLVGHEAGAASIGMHILSEASRQYFNKAIMMSGSDLCKWSYLPKEYHPLEFVRSLSRKLGCYDFDSFKMIQCLRQRSAQEIMNANIWVPSELGGSPWRPVVDANDRDKLFSFLENSPDILRNGGKFYNISVMFGVTSEEGAYQVSDLKITNIETGLTMSQYEELLRNLVRTKSQEYYKWKDYQYSIQYADSNYYINRVDDFIDEDSIYRALQYRYTNWVQPENSTAIRQKLIDLYSDSLYTSCVNEAARFQTAKWPNKTYMYVFQHRSTKSNLPLWMGSPHGNELYYLFGVPFYNESINIPWYGYQVNHKFFGLEDQEISNYTMHLFTNFVRWSDPTPYGYFSDKFYYNTYNPYNTYNTYSHNFDKTNILYSTVMDSFTKNLNVTWEPMRPNNMTYLVIKSRPELKSSYRFDEAGFWNYYWLKLWEKRLTMTPTPILKNALFSYQDSYILLWVFMSVSVILSAFLLISCFIICKRIKKDKYDEDEF</sequence>
<keyword evidence="3" id="KW-0472">Membrane</keyword>
<evidence type="ECO:0000313" key="6">
    <source>
        <dbReference type="EMBL" id="CAF0711150.1"/>
    </source>
</evidence>
<feature type="domain" description="Carboxylesterase type B" evidence="5">
    <location>
        <begin position="61"/>
        <end position="669"/>
    </location>
</feature>
<dbReference type="InterPro" id="IPR051093">
    <property type="entry name" value="Neuroligin/BSAL"/>
</dbReference>
<dbReference type="InterPro" id="IPR029058">
    <property type="entry name" value="AB_hydrolase_fold"/>
</dbReference>
<dbReference type="PROSITE" id="PS00941">
    <property type="entry name" value="CARBOXYLESTERASE_B_2"/>
    <property type="match status" value="1"/>
</dbReference>
<comment type="caution">
    <text evidence="6">The sequence shown here is derived from an EMBL/GenBank/DDBJ whole genome shotgun (WGS) entry which is preliminary data.</text>
</comment>
<dbReference type="OrthoDB" id="408631at2759"/>
<evidence type="ECO:0000256" key="3">
    <source>
        <dbReference type="SAM" id="Phobius"/>
    </source>
</evidence>
<keyword evidence="7" id="KW-1185">Reference proteome</keyword>
<evidence type="ECO:0000256" key="1">
    <source>
        <dbReference type="ARBA" id="ARBA00005964"/>
    </source>
</evidence>
<evidence type="ECO:0000256" key="2">
    <source>
        <dbReference type="ARBA" id="ARBA00022729"/>
    </source>
</evidence>
<dbReference type="EMBL" id="CAJNOC010000062">
    <property type="protein sequence ID" value="CAF0711150.1"/>
    <property type="molecule type" value="Genomic_DNA"/>
</dbReference>
<feature type="transmembrane region" description="Helical" evidence="3">
    <location>
        <begin position="701"/>
        <end position="725"/>
    </location>
</feature>
<dbReference type="InterPro" id="IPR019819">
    <property type="entry name" value="Carboxylesterase_B_CS"/>
</dbReference>
<accession>A0A813M0Q3</accession>
<evidence type="ECO:0000256" key="4">
    <source>
        <dbReference type="SAM" id="SignalP"/>
    </source>
</evidence>
<evidence type="ECO:0000259" key="5">
    <source>
        <dbReference type="Pfam" id="PF00135"/>
    </source>
</evidence>
<feature type="chain" id="PRO_5032367887" description="Carboxylesterase type B domain-containing protein" evidence="4">
    <location>
        <begin position="17"/>
        <end position="738"/>
    </location>
</feature>
<keyword evidence="3" id="KW-0812">Transmembrane</keyword>
<organism evidence="6 7">
    <name type="scientific">Brachionus calyciflorus</name>
    <dbReference type="NCBI Taxonomy" id="104777"/>
    <lineage>
        <taxon>Eukaryota</taxon>
        <taxon>Metazoa</taxon>
        <taxon>Spiralia</taxon>
        <taxon>Gnathifera</taxon>
        <taxon>Rotifera</taxon>
        <taxon>Eurotatoria</taxon>
        <taxon>Monogononta</taxon>
        <taxon>Pseudotrocha</taxon>
        <taxon>Ploima</taxon>
        <taxon>Brachionidae</taxon>
        <taxon>Brachionus</taxon>
    </lineage>
</organism>
<dbReference type="Pfam" id="PF00135">
    <property type="entry name" value="COesterase"/>
    <property type="match status" value="1"/>
</dbReference>
<protein>
    <recommendedName>
        <fullName evidence="5">Carboxylesterase type B domain-containing protein</fullName>
    </recommendedName>
</protein>
<keyword evidence="2 4" id="KW-0732">Signal</keyword>
<keyword evidence="3" id="KW-1133">Transmembrane helix</keyword>
<name>A0A813M0Q3_9BILA</name>
<dbReference type="AlphaFoldDB" id="A0A813M0Q3"/>
<evidence type="ECO:0000313" key="7">
    <source>
        <dbReference type="Proteomes" id="UP000663879"/>
    </source>
</evidence>
<proteinExistence type="inferred from homology"/>
<dbReference type="Gene3D" id="3.40.50.1820">
    <property type="entry name" value="alpha/beta hydrolase"/>
    <property type="match status" value="1"/>
</dbReference>
<dbReference type="Proteomes" id="UP000663879">
    <property type="component" value="Unassembled WGS sequence"/>
</dbReference>
<dbReference type="PANTHER" id="PTHR43903">
    <property type="entry name" value="NEUROLIGIN"/>
    <property type="match status" value="1"/>
</dbReference>
<reference evidence="6" key="1">
    <citation type="submission" date="2021-02" db="EMBL/GenBank/DDBJ databases">
        <authorList>
            <person name="Nowell W R."/>
        </authorList>
    </citation>
    <scope>NUCLEOTIDE SEQUENCE</scope>
    <source>
        <strain evidence="6">Ploen Becks lab</strain>
    </source>
</reference>
<comment type="similarity">
    <text evidence="1">Belongs to the type-B carboxylesterase/lipase family.</text>
</comment>